<dbReference type="SUPFAM" id="SSF53448">
    <property type="entry name" value="Nucleotide-diphospho-sugar transferases"/>
    <property type="match status" value="1"/>
</dbReference>
<evidence type="ECO:0000259" key="2">
    <source>
        <dbReference type="Pfam" id="PF00535"/>
    </source>
</evidence>
<organism evidence="3">
    <name type="scientific">marine sediment metagenome</name>
    <dbReference type="NCBI Taxonomy" id="412755"/>
    <lineage>
        <taxon>unclassified sequences</taxon>
        <taxon>metagenomes</taxon>
        <taxon>ecological metagenomes</taxon>
    </lineage>
</organism>
<name>A0A0F9N5T0_9ZZZZ</name>
<dbReference type="InterPro" id="IPR029044">
    <property type="entry name" value="Nucleotide-diphossugar_trans"/>
</dbReference>
<dbReference type="PANTHER" id="PTHR43685">
    <property type="entry name" value="GLYCOSYLTRANSFERASE"/>
    <property type="match status" value="1"/>
</dbReference>
<accession>A0A0F9N5T0</accession>
<sequence length="299" mass="34403">MLKISIVIPTLNSERYLRETLESIKRQDYPWTEVYVVDGGSKDDTEKIARDYVGVFHDMAILHRKAYGEPDAINVAMEVASGDIMAYIDSDDVYEPGALWRVSEYFEGNPKARWLYGKGKIIDEWGEETRSLVTTAKSFWWPHYRYDVLQTVCFIVQPTVFWTRELWGLIGNFNAGEKLVFDYDYWLRAGKANRPGYIPHYLASWRAHAGAASVQEFQQEADDALRVQRKYSNGGLAIRAGQRLVHDGTVALYRFMASRVKPPKRRKILTPPGPRPERSEEFMAAARRAVAKHPPKQPR</sequence>
<comment type="caution">
    <text evidence="3">The sequence shown here is derived from an EMBL/GenBank/DDBJ whole genome shotgun (WGS) entry which is preliminary data.</text>
</comment>
<dbReference type="InterPro" id="IPR001173">
    <property type="entry name" value="Glyco_trans_2-like"/>
</dbReference>
<dbReference type="Gene3D" id="3.90.550.10">
    <property type="entry name" value="Spore Coat Polysaccharide Biosynthesis Protein SpsA, Chain A"/>
    <property type="match status" value="1"/>
</dbReference>
<dbReference type="Pfam" id="PF00535">
    <property type="entry name" value="Glycos_transf_2"/>
    <property type="match status" value="1"/>
</dbReference>
<gene>
    <name evidence="3" type="ORF">LCGC14_1302470</name>
</gene>
<dbReference type="AlphaFoldDB" id="A0A0F9N5T0"/>
<evidence type="ECO:0000313" key="3">
    <source>
        <dbReference type="EMBL" id="KKM84125.1"/>
    </source>
</evidence>
<feature type="domain" description="Glycosyltransferase 2-like" evidence="2">
    <location>
        <begin position="5"/>
        <end position="145"/>
    </location>
</feature>
<reference evidence="3" key="1">
    <citation type="journal article" date="2015" name="Nature">
        <title>Complex archaea that bridge the gap between prokaryotes and eukaryotes.</title>
        <authorList>
            <person name="Spang A."/>
            <person name="Saw J.H."/>
            <person name="Jorgensen S.L."/>
            <person name="Zaremba-Niedzwiedzka K."/>
            <person name="Martijn J."/>
            <person name="Lind A.E."/>
            <person name="van Eijk R."/>
            <person name="Schleper C."/>
            <person name="Guy L."/>
            <person name="Ettema T.J."/>
        </authorList>
    </citation>
    <scope>NUCLEOTIDE SEQUENCE</scope>
</reference>
<proteinExistence type="predicted"/>
<evidence type="ECO:0000256" key="1">
    <source>
        <dbReference type="SAM" id="MobiDB-lite"/>
    </source>
</evidence>
<feature type="compositionally biased region" description="Basic residues" evidence="1">
    <location>
        <begin position="289"/>
        <end position="299"/>
    </location>
</feature>
<dbReference type="EMBL" id="LAZR01007613">
    <property type="protein sequence ID" value="KKM84125.1"/>
    <property type="molecule type" value="Genomic_DNA"/>
</dbReference>
<dbReference type="InterPro" id="IPR050834">
    <property type="entry name" value="Glycosyltransf_2"/>
</dbReference>
<dbReference type="PANTHER" id="PTHR43685:SF11">
    <property type="entry name" value="GLYCOSYLTRANSFERASE TAGX-RELATED"/>
    <property type="match status" value="1"/>
</dbReference>
<protein>
    <recommendedName>
        <fullName evidence="2">Glycosyltransferase 2-like domain-containing protein</fullName>
    </recommendedName>
</protein>
<feature type="region of interest" description="Disordered" evidence="1">
    <location>
        <begin position="263"/>
        <end position="299"/>
    </location>
</feature>